<feature type="domain" description="DUF4444" evidence="1">
    <location>
        <begin position="196"/>
        <end position="232"/>
    </location>
</feature>
<dbReference type="AlphaFoldDB" id="A0A640VPS8"/>
<protein>
    <recommendedName>
        <fullName evidence="5">Biotin-(Acetyl-CoA carboxylase) ligase</fullName>
    </recommendedName>
</protein>
<evidence type="ECO:0000313" key="4">
    <source>
        <dbReference type="Proteomes" id="UP000436522"/>
    </source>
</evidence>
<sequence length="234" mass="24649">MRAAELPPLFSALATAGADPFAAACGEAQKGCDAGLVTYDITPEHLRAAVVFAPEVPLEQAVIMLPLCGVGFQNAFGAIAPPEVSLQLQWAGELRLNGARCGVLEVAAAQQDPGTVPDWMVVGLTLSLWSGEEETGATPDITALSAEGCGEVEPVDLLEAWMRHTLVWINRWDEDGVKPLHTEWTGLAHGIGDPISVDGATGTFRGIDEDFGLLLQQSGGAQIIPLTRLLKDTA</sequence>
<dbReference type="Pfam" id="PF16917">
    <property type="entry name" value="BPL_LplA_LipB_2"/>
    <property type="match status" value="1"/>
</dbReference>
<dbReference type="InterPro" id="IPR045864">
    <property type="entry name" value="aa-tRNA-synth_II/BPL/LPL"/>
</dbReference>
<dbReference type="OrthoDB" id="7657788at2"/>
<dbReference type="EMBL" id="BLIV01000003">
    <property type="protein sequence ID" value="GFE49747.1"/>
    <property type="molecule type" value="Genomic_DNA"/>
</dbReference>
<dbReference type="Gene3D" id="3.30.930.10">
    <property type="entry name" value="Bira Bifunctional Protein, Domain 2"/>
    <property type="match status" value="1"/>
</dbReference>
<evidence type="ECO:0000313" key="3">
    <source>
        <dbReference type="EMBL" id="GFE49747.1"/>
    </source>
</evidence>
<dbReference type="SUPFAM" id="SSF55681">
    <property type="entry name" value="Class II aaRS and biotin synthetases"/>
    <property type="match status" value="1"/>
</dbReference>
<dbReference type="Pfam" id="PF14563">
    <property type="entry name" value="DUF4444"/>
    <property type="match status" value="1"/>
</dbReference>
<feature type="domain" description="BPL/LPL catalytic" evidence="2">
    <location>
        <begin position="6"/>
        <end position="185"/>
    </location>
</feature>
<evidence type="ECO:0008006" key="5">
    <source>
        <dbReference type="Google" id="ProtNLM"/>
    </source>
</evidence>
<proteinExistence type="predicted"/>
<dbReference type="InterPro" id="IPR004143">
    <property type="entry name" value="BPL_LPL_catalytic"/>
</dbReference>
<dbReference type="Proteomes" id="UP000436522">
    <property type="component" value="Unassembled WGS sequence"/>
</dbReference>
<organism evidence="3 4">
    <name type="scientific">Roseobacter cerasinus</name>
    <dbReference type="NCBI Taxonomy" id="2602289"/>
    <lineage>
        <taxon>Bacteria</taxon>
        <taxon>Pseudomonadati</taxon>
        <taxon>Pseudomonadota</taxon>
        <taxon>Alphaproteobacteria</taxon>
        <taxon>Rhodobacterales</taxon>
        <taxon>Roseobacteraceae</taxon>
        <taxon>Roseobacter</taxon>
    </lineage>
</organism>
<evidence type="ECO:0000259" key="1">
    <source>
        <dbReference type="Pfam" id="PF14563"/>
    </source>
</evidence>
<dbReference type="RefSeq" id="WP_159975688.1">
    <property type="nucleotide sequence ID" value="NZ_BLIV01000003.1"/>
</dbReference>
<name>A0A640VPS8_9RHOB</name>
<comment type="caution">
    <text evidence="3">The sequence shown here is derived from an EMBL/GenBank/DDBJ whole genome shotgun (WGS) entry which is preliminary data.</text>
</comment>
<accession>A0A640VPS8</accession>
<keyword evidence="4" id="KW-1185">Reference proteome</keyword>
<reference evidence="3 4" key="1">
    <citation type="submission" date="2019-12" db="EMBL/GenBank/DDBJ databases">
        <title>Roseobacter cerasinus sp. nov., isolated from seawater around aquaculture.</title>
        <authorList>
            <person name="Muramatsu S."/>
            <person name="Takabe Y."/>
            <person name="Mori K."/>
            <person name="Takaichi S."/>
            <person name="Hanada S."/>
        </authorList>
    </citation>
    <scope>NUCLEOTIDE SEQUENCE [LARGE SCALE GENOMIC DNA]</scope>
    <source>
        <strain evidence="3 4">AI77</strain>
    </source>
</reference>
<evidence type="ECO:0000259" key="2">
    <source>
        <dbReference type="Pfam" id="PF16917"/>
    </source>
</evidence>
<dbReference type="InterPro" id="IPR028044">
    <property type="entry name" value="DUF4444"/>
</dbReference>
<dbReference type="Gene3D" id="2.30.30.100">
    <property type="match status" value="1"/>
</dbReference>
<gene>
    <name evidence="3" type="ORF">So717_15000</name>
</gene>